<dbReference type="AlphaFoldDB" id="A0A431URS2"/>
<evidence type="ECO:0000313" key="1">
    <source>
        <dbReference type="EMBL" id="RTQ92998.1"/>
    </source>
</evidence>
<proteinExistence type="predicted"/>
<gene>
    <name evidence="1" type="ORF">EKG35_10080</name>
</gene>
<dbReference type="RefSeq" id="WP_126294329.1">
    <property type="nucleotide sequence ID" value="NZ_CP155468.1"/>
</dbReference>
<evidence type="ECO:0000313" key="2">
    <source>
        <dbReference type="Proteomes" id="UP000276349"/>
    </source>
</evidence>
<dbReference type="Proteomes" id="UP000276349">
    <property type="component" value="Unassembled WGS sequence"/>
</dbReference>
<comment type="caution">
    <text evidence="1">The sequence shown here is derived from an EMBL/GenBank/DDBJ whole genome shotgun (WGS) entry which is preliminary data.</text>
</comment>
<name>A0A431URS2_9BACI</name>
<dbReference type="OrthoDB" id="2914455at2"/>
<keyword evidence="2" id="KW-1185">Reference proteome</keyword>
<dbReference type="Gene3D" id="2.60.40.2870">
    <property type="match status" value="1"/>
</dbReference>
<accession>A0A431URS2</accession>
<dbReference type="EMBL" id="RXNR01000024">
    <property type="protein sequence ID" value="RTQ92998.1"/>
    <property type="molecule type" value="Genomic_DNA"/>
</dbReference>
<organism evidence="1 2">
    <name type="scientific">Lysinibacillus telephonicus</name>
    <dbReference type="NCBI Taxonomy" id="1714840"/>
    <lineage>
        <taxon>Bacteria</taxon>
        <taxon>Bacillati</taxon>
        <taxon>Bacillota</taxon>
        <taxon>Bacilli</taxon>
        <taxon>Bacillales</taxon>
        <taxon>Bacillaceae</taxon>
        <taxon>Lysinibacillus</taxon>
    </lineage>
</organism>
<dbReference type="Pfam" id="PF16219">
    <property type="entry name" value="DUF4879"/>
    <property type="match status" value="1"/>
</dbReference>
<reference evidence="1 2" key="1">
    <citation type="submission" date="2018-12" db="EMBL/GenBank/DDBJ databases">
        <authorList>
            <person name="Yu L."/>
        </authorList>
    </citation>
    <scope>NUCLEOTIDE SEQUENCE [LARGE SCALE GENOMIC DNA]</scope>
    <source>
        <strain evidence="1 2">S5H2222</strain>
    </source>
</reference>
<protein>
    <submittedName>
        <fullName evidence="1">DUF4879 domain-containing protein</fullName>
    </submittedName>
</protein>
<sequence>MKKLLTIAITFSLIFGIFIGVGKEKVSAAPAQDLISVRIAGFSVDGTKWETIGVKQSKAETPVTTTDTLYIRVLFTGYPLTYLAYSNDVNLSHKKVINYQTTPVVDSNKIVTGFVYYFKVESRDLPSISITIKGINQLGQIVNGNTVSFDRE</sequence>
<dbReference type="InterPro" id="IPR032624">
    <property type="entry name" value="DUF4879"/>
</dbReference>